<gene>
    <name evidence="3" type="ORF">C7B64_01040</name>
</gene>
<dbReference type="GO" id="GO:0000166">
    <property type="term" value="F:nucleotide binding"/>
    <property type="evidence" value="ECO:0007669"/>
    <property type="project" value="InterPro"/>
</dbReference>
<feature type="domain" description="GFO/IDH/MocA-like oxidoreductase" evidence="2">
    <location>
        <begin position="128"/>
        <end position="262"/>
    </location>
</feature>
<evidence type="ECO:0000259" key="1">
    <source>
        <dbReference type="Pfam" id="PF01408"/>
    </source>
</evidence>
<dbReference type="Gene3D" id="3.30.360.10">
    <property type="entry name" value="Dihydrodipicolinate Reductase, domain 2"/>
    <property type="match status" value="1"/>
</dbReference>
<dbReference type="Pfam" id="PF22725">
    <property type="entry name" value="GFO_IDH_MocA_C3"/>
    <property type="match status" value="1"/>
</dbReference>
<comment type="caution">
    <text evidence="3">The sequence shown here is derived from an EMBL/GenBank/DDBJ whole genome shotgun (WGS) entry which is preliminary data.</text>
</comment>
<keyword evidence="4" id="KW-1185">Reference proteome</keyword>
<dbReference type="EMBL" id="PVWJ01000003">
    <property type="protein sequence ID" value="PSB05119.1"/>
    <property type="molecule type" value="Genomic_DNA"/>
</dbReference>
<dbReference type="Pfam" id="PF01408">
    <property type="entry name" value="GFO_IDH_MocA"/>
    <property type="match status" value="1"/>
</dbReference>
<feature type="domain" description="Gfo/Idh/MocA-like oxidoreductase N-terminal" evidence="1">
    <location>
        <begin position="1"/>
        <end position="115"/>
    </location>
</feature>
<dbReference type="InterPro" id="IPR051450">
    <property type="entry name" value="Gfo/Idh/MocA_Oxidoreductases"/>
</dbReference>
<dbReference type="InterPro" id="IPR000683">
    <property type="entry name" value="Gfo/Idh/MocA-like_OxRdtase_N"/>
</dbReference>
<dbReference type="PANTHER" id="PTHR43377:SF1">
    <property type="entry name" value="BILIVERDIN REDUCTASE A"/>
    <property type="match status" value="1"/>
</dbReference>
<dbReference type="InterPro" id="IPR036291">
    <property type="entry name" value="NAD(P)-bd_dom_sf"/>
</dbReference>
<proteinExistence type="predicted"/>
<dbReference type="SUPFAM" id="SSF55347">
    <property type="entry name" value="Glyceraldehyde-3-phosphate dehydrogenase-like, C-terminal domain"/>
    <property type="match status" value="1"/>
</dbReference>
<protein>
    <submittedName>
        <fullName evidence="3">Gfo/Idh/MocA family oxidoreductase</fullName>
    </submittedName>
</protein>
<dbReference type="OrthoDB" id="9815825at2"/>
<dbReference type="SUPFAM" id="SSF51735">
    <property type="entry name" value="NAD(P)-binding Rossmann-fold domains"/>
    <property type="match status" value="1"/>
</dbReference>
<dbReference type="AlphaFoldDB" id="A0A2T1CA54"/>
<dbReference type="RefSeq" id="WP_106286806.1">
    <property type="nucleotide sequence ID" value="NZ_CAWNTC010000123.1"/>
</dbReference>
<accession>A0A2T1CA54</accession>
<sequence>MRIAIVGCGFVADYYLKTLPKHPDLELTGVMDKNAARASHFSSYYNLHCYNSLAELLADPRVEIVVNLTNPRSHFEVSKACLEAGKHVYSEKPLATDISEAKALVDLAEAKGLYISSAPCTILGKTAQTIGKALQENVVGKVRLVYAEIDDGMVHKMPYQKWLSESGTPWPYKDEFEVGCTLEHAGYYVNWLVAYFGAAQSVTAFSSCQIPDKETDVPLDIESPDFSVACIKFASGVVARITCSIIAPHDHSLRIIGDEGILSTKDCWYENSPVYIQREITIRRKTFLNPWKQKYPLVGDSSRFKYRGSQQIDFAGGVAELASAVREKRSCKLSARYSLHNNEIVLAIHNALETGASYKITSTFEPLDSMPWV</sequence>
<dbReference type="Proteomes" id="UP000238762">
    <property type="component" value="Unassembled WGS sequence"/>
</dbReference>
<dbReference type="PANTHER" id="PTHR43377">
    <property type="entry name" value="BILIVERDIN REDUCTASE A"/>
    <property type="match status" value="1"/>
</dbReference>
<reference evidence="3 4" key="2">
    <citation type="submission" date="2018-03" db="EMBL/GenBank/DDBJ databases">
        <title>The ancient ancestry and fast evolution of plastids.</title>
        <authorList>
            <person name="Moore K.R."/>
            <person name="Magnabosco C."/>
            <person name="Momper L."/>
            <person name="Gold D.A."/>
            <person name="Bosak T."/>
            <person name="Fournier G.P."/>
        </authorList>
    </citation>
    <scope>NUCLEOTIDE SEQUENCE [LARGE SCALE GENOMIC DNA]</scope>
    <source>
        <strain evidence="3 4">CCAP 1448/3</strain>
    </source>
</reference>
<reference evidence="3 4" key="1">
    <citation type="submission" date="2018-02" db="EMBL/GenBank/DDBJ databases">
        <authorList>
            <person name="Cohen D.B."/>
            <person name="Kent A.D."/>
        </authorList>
    </citation>
    <scope>NUCLEOTIDE SEQUENCE [LARGE SCALE GENOMIC DNA]</scope>
    <source>
        <strain evidence="3 4">CCAP 1448/3</strain>
    </source>
</reference>
<dbReference type="InterPro" id="IPR055170">
    <property type="entry name" value="GFO_IDH_MocA-like_dom"/>
</dbReference>
<evidence type="ECO:0000259" key="2">
    <source>
        <dbReference type="Pfam" id="PF22725"/>
    </source>
</evidence>
<dbReference type="Gene3D" id="3.40.50.720">
    <property type="entry name" value="NAD(P)-binding Rossmann-like Domain"/>
    <property type="match status" value="1"/>
</dbReference>
<evidence type="ECO:0000313" key="4">
    <source>
        <dbReference type="Proteomes" id="UP000238762"/>
    </source>
</evidence>
<organism evidence="3 4">
    <name type="scientific">Merismopedia glauca CCAP 1448/3</name>
    <dbReference type="NCBI Taxonomy" id="1296344"/>
    <lineage>
        <taxon>Bacteria</taxon>
        <taxon>Bacillati</taxon>
        <taxon>Cyanobacteriota</taxon>
        <taxon>Cyanophyceae</taxon>
        <taxon>Synechococcales</taxon>
        <taxon>Merismopediaceae</taxon>
        <taxon>Merismopedia</taxon>
    </lineage>
</organism>
<name>A0A2T1CA54_9CYAN</name>
<evidence type="ECO:0000313" key="3">
    <source>
        <dbReference type="EMBL" id="PSB05119.1"/>
    </source>
</evidence>